<dbReference type="PANTHER" id="PTHR38011">
    <property type="entry name" value="DIHYDROFOLATE REDUCTASE FAMILY PROTEIN (AFU_ORTHOLOGUE AFUA_8G06820)"/>
    <property type="match status" value="1"/>
</dbReference>
<dbReference type="SUPFAM" id="SSF53597">
    <property type="entry name" value="Dihydrofolate reductase-like"/>
    <property type="match status" value="1"/>
</dbReference>
<evidence type="ECO:0000259" key="1">
    <source>
        <dbReference type="Pfam" id="PF01872"/>
    </source>
</evidence>
<dbReference type="Proteomes" id="UP001501035">
    <property type="component" value="Unassembled WGS sequence"/>
</dbReference>
<gene>
    <name evidence="2" type="ORF">GCM10010528_04360</name>
</gene>
<dbReference type="Gene3D" id="3.40.430.10">
    <property type="entry name" value="Dihydrofolate Reductase, subunit A"/>
    <property type="match status" value="1"/>
</dbReference>
<comment type="caution">
    <text evidence="2">The sequence shown here is derived from an EMBL/GenBank/DDBJ whole genome shotgun (WGS) entry which is preliminary data.</text>
</comment>
<proteinExistence type="predicted"/>
<evidence type="ECO:0000313" key="3">
    <source>
        <dbReference type="Proteomes" id="UP001501035"/>
    </source>
</evidence>
<dbReference type="PANTHER" id="PTHR38011:SF2">
    <property type="entry name" value="BIFUNCTIONAL DEAMINASE-REDUCTASE DOMAIN PROTEIN"/>
    <property type="match status" value="1"/>
</dbReference>
<keyword evidence="3" id="KW-1185">Reference proteome</keyword>
<dbReference type="InterPro" id="IPR002734">
    <property type="entry name" value="RibDG_C"/>
</dbReference>
<name>A0ABP6KYE9_9ACTN</name>
<accession>A0ABP6KYE9</accession>
<dbReference type="InterPro" id="IPR050765">
    <property type="entry name" value="Riboflavin_Biosynth_HTPR"/>
</dbReference>
<feature type="domain" description="Bacterial bifunctional deaminase-reductase C-terminal" evidence="1">
    <location>
        <begin position="37"/>
        <end position="206"/>
    </location>
</feature>
<evidence type="ECO:0000313" key="2">
    <source>
        <dbReference type="EMBL" id="GAA3025582.1"/>
    </source>
</evidence>
<sequence>MPVTMIPARALTLPSLGKGIRAESSYARGMGLLTFGLNVTLDGCVDHEAGIADDETHAYYTGLMDAGGAMLWGRITYEMMESYWPAVARGDEDGPPAMRDWAAKLEAKPKYVVSSTRQDFPWTNSHHLAGDLRAGVQQLKDETPTGVLLGSGALATELDRLDLIDEYRFLVHPRIAGRGPTLYQNGLASIRRLELVSSTPLSNGVVAMHYRRAG</sequence>
<protein>
    <submittedName>
        <fullName evidence="2">Dihydrofolate reductase family protein</fullName>
    </submittedName>
</protein>
<organism evidence="2 3">
    <name type="scientific">Gordonia defluvii</name>
    <dbReference type="NCBI Taxonomy" id="283718"/>
    <lineage>
        <taxon>Bacteria</taxon>
        <taxon>Bacillati</taxon>
        <taxon>Actinomycetota</taxon>
        <taxon>Actinomycetes</taxon>
        <taxon>Mycobacteriales</taxon>
        <taxon>Gordoniaceae</taxon>
        <taxon>Gordonia</taxon>
    </lineage>
</organism>
<dbReference type="InterPro" id="IPR024072">
    <property type="entry name" value="DHFR-like_dom_sf"/>
</dbReference>
<dbReference type="Pfam" id="PF01872">
    <property type="entry name" value="RibD_C"/>
    <property type="match status" value="1"/>
</dbReference>
<dbReference type="EMBL" id="BAAAVS010000002">
    <property type="protein sequence ID" value="GAA3025582.1"/>
    <property type="molecule type" value="Genomic_DNA"/>
</dbReference>
<reference evidence="3" key="1">
    <citation type="journal article" date="2019" name="Int. J. Syst. Evol. Microbiol.">
        <title>The Global Catalogue of Microorganisms (GCM) 10K type strain sequencing project: providing services to taxonomists for standard genome sequencing and annotation.</title>
        <authorList>
            <consortium name="The Broad Institute Genomics Platform"/>
            <consortium name="The Broad Institute Genome Sequencing Center for Infectious Disease"/>
            <person name="Wu L."/>
            <person name="Ma J."/>
        </authorList>
    </citation>
    <scope>NUCLEOTIDE SEQUENCE [LARGE SCALE GENOMIC DNA]</scope>
    <source>
        <strain evidence="3">JCM 14234</strain>
    </source>
</reference>